<dbReference type="FunFam" id="3.80.10.10:FF:000116">
    <property type="entry name" value="Leucine-rich repeat-containing protein 40"/>
    <property type="match status" value="1"/>
</dbReference>
<evidence type="ECO:0000313" key="5">
    <source>
        <dbReference type="Proteomes" id="UP001634394"/>
    </source>
</evidence>
<dbReference type="EMBL" id="JBJQND010000008">
    <property type="protein sequence ID" value="KAL3868969.1"/>
    <property type="molecule type" value="Genomic_DNA"/>
</dbReference>
<evidence type="ECO:0000256" key="3">
    <source>
        <dbReference type="SAM" id="MobiDB-lite"/>
    </source>
</evidence>
<dbReference type="InterPro" id="IPR025875">
    <property type="entry name" value="Leu-rich_rpt_4"/>
</dbReference>
<evidence type="ECO:0000256" key="2">
    <source>
        <dbReference type="ARBA" id="ARBA00022737"/>
    </source>
</evidence>
<dbReference type="Gene3D" id="3.80.10.10">
    <property type="entry name" value="Ribonuclease Inhibitor"/>
    <property type="match status" value="2"/>
</dbReference>
<dbReference type="PANTHER" id="PTHR48051:SF41">
    <property type="entry name" value="LEUCINE-RICH REPEAT-CONTAINING PROTEIN 40"/>
    <property type="match status" value="1"/>
</dbReference>
<evidence type="ECO:0000313" key="4">
    <source>
        <dbReference type="EMBL" id="KAL3868969.1"/>
    </source>
</evidence>
<dbReference type="FunFam" id="3.80.10.10:FF:000193">
    <property type="entry name" value="Leucine-rich repeat-containing protein 40"/>
    <property type="match status" value="1"/>
</dbReference>
<name>A0ABD3W521_SINWO</name>
<dbReference type="PROSITE" id="PS51450">
    <property type="entry name" value="LRR"/>
    <property type="match status" value="6"/>
</dbReference>
<feature type="region of interest" description="Disordered" evidence="3">
    <location>
        <begin position="1"/>
        <end position="21"/>
    </location>
</feature>
<keyword evidence="2" id="KW-0677">Repeat</keyword>
<keyword evidence="1" id="KW-0433">Leucine-rich repeat</keyword>
<dbReference type="Pfam" id="PF12799">
    <property type="entry name" value="LRR_4"/>
    <property type="match status" value="1"/>
</dbReference>
<protein>
    <recommendedName>
        <fullName evidence="6">Leucine-rich repeat-containing protein 40</fullName>
    </recommendedName>
</protein>
<dbReference type="Proteomes" id="UP001634394">
    <property type="component" value="Unassembled WGS sequence"/>
</dbReference>
<organism evidence="4 5">
    <name type="scientific">Sinanodonta woodiana</name>
    <name type="common">Chinese pond mussel</name>
    <name type="synonym">Anodonta woodiana</name>
    <dbReference type="NCBI Taxonomy" id="1069815"/>
    <lineage>
        <taxon>Eukaryota</taxon>
        <taxon>Metazoa</taxon>
        <taxon>Spiralia</taxon>
        <taxon>Lophotrochozoa</taxon>
        <taxon>Mollusca</taxon>
        <taxon>Bivalvia</taxon>
        <taxon>Autobranchia</taxon>
        <taxon>Heteroconchia</taxon>
        <taxon>Palaeoheterodonta</taxon>
        <taxon>Unionida</taxon>
        <taxon>Unionoidea</taxon>
        <taxon>Unionidae</taxon>
        <taxon>Unioninae</taxon>
        <taxon>Sinanodonta</taxon>
    </lineage>
</organism>
<proteinExistence type="predicted"/>
<dbReference type="InterPro" id="IPR003591">
    <property type="entry name" value="Leu-rich_rpt_typical-subtyp"/>
</dbReference>
<dbReference type="PANTHER" id="PTHR48051">
    <property type="match status" value="1"/>
</dbReference>
<sequence length="612" mass="68511">MTSRGRRPPFNPKAGFQQDKSDKTNAVLATFLKQARQSGQLNLSGRSLSTVPESVWKINVDVPEEAKTDFSMDRTEDRWWEQTDLTKLILASNWLTGLSEDIAQLPALTVLDVHDNRLESLPDALASLENLQKLDISRNRLTVMPQCVGRIRSLSSLHIAHNSLVELPENIGDLINLEDLDVSHNEMVVFPGSIRYLTHLMRLNVSNNKLRNLPQEIGLLTALRFLDATHNEITELATNVGDLRQLEQLYLRHNRLTHLPVLQNCVNLKELHLGNNQLEELTAEHLKHFSSVSVLDVRDNKISVLPDEITLLQGLERLDLTNNNISGLPYELGNINSLKSIVVDGNPMKSIRRDIIMRGTMELKKYLRSRIEESDQKQNGSTSSGIQKTEGTSGIVGGTGDGINSHEVFQFKSLDFSNKQATQIPNEVFAMAEKAEVKVVNLSKNCLTTLPDGLMLTSDFLKELNLGFNRFCSLHPDISLFLGLTSLDLRNNQLSDLPPEMSSLKQLREIIISFNRFQTIPSVIFELHKLEILFVNDNKIDTINASGLQSLRLLGTLDLQNNNITQVPPELGRCTQLKSLQLGGNPCRNPRPAIIAKGTAAILEYLQSRIVS</sequence>
<dbReference type="InterPro" id="IPR050216">
    <property type="entry name" value="LRR_domain-containing"/>
</dbReference>
<accession>A0ABD3W521</accession>
<evidence type="ECO:0000256" key="1">
    <source>
        <dbReference type="ARBA" id="ARBA00022614"/>
    </source>
</evidence>
<dbReference type="SMART" id="SM00365">
    <property type="entry name" value="LRR_SD22"/>
    <property type="match status" value="8"/>
</dbReference>
<dbReference type="SMART" id="SM00369">
    <property type="entry name" value="LRR_TYP"/>
    <property type="match status" value="12"/>
</dbReference>
<dbReference type="InterPro" id="IPR032675">
    <property type="entry name" value="LRR_dom_sf"/>
</dbReference>
<evidence type="ECO:0008006" key="6">
    <source>
        <dbReference type="Google" id="ProtNLM"/>
    </source>
</evidence>
<feature type="region of interest" description="Disordered" evidence="3">
    <location>
        <begin position="371"/>
        <end position="397"/>
    </location>
</feature>
<dbReference type="InterPro" id="IPR001611">
    <property type="entry name" value="Leu-rich_rpt"/>
</dbReference>
<dbReference type="Pfam" id="PF13855">
    <property type="entry name" value="LRR_8"/>
    <property type="match status" value="3"/>
</dbReference>
<dbReference type="Pfam" id="PF00560">
    <property type="entry name" value="LRR_1"/>
    <property type="match status" value="1"/>
</dbReference>
<dbReference type="SUPFAM" id="SSF52058">
    <property type="entry name" value="L domain-like"/>
    <property type="match status" value="2"/>
</dbReference>
<dbReference type="AlphaFoldDB" id="A0ABD3W521"/>
<dbReference type="SMART" id="SM00364">
    <property type="entry name" value="LRR_BAC"/>
    <property type="match status" value="11"/>
</dbReference>
<comment type="caution">
    <text evidence="4">The sequence shown here is derived from an EMBL/GenBank/DDBJ whole genome shotgun (WGS) entry which is preliminary data.</text>
</comment>
<reference evidence="4 5" key="1">
    <citation type="submission" date="2024-11" db="EMBL/GenBank/DDBJ databases">
        <title>Chromosome-level genome assembly of the freshwater bivalve Anodonta woodiana.</title>
        <authorList>
            <person name="Chen X."/>
        </authorList>
    </citation>
    <scope>NUCLEOTIDE SEQUENCE [LARGE SCALE GENOMIC DNA]</scope>
    <source>
        <strain evidence="4">MN2024</strain>
        <tissue evidence="4">Gills</tissue>
    </source>
</reference>
<feature type="compositionally biased region" description="Polar residues" evidence="3">
    <location>
        <begin position="377"/>
        <end position="387"/>
    </location>
</feature>
<gene>
    <name evidence="4" type="ORF">ACJMK2_041714</name>
</gene>
<keyword evidence="5" id="KW-1185">Reference proteome</keyword>